<dbReference type="AlphaFoldDB" id="A0A834SFX9"/>
<gene>
    <name evidence="2" type="ORF">G2W53_041577</name>
</gene>
<proteinExistence type="predicted"/>
<evidence type="ECO:0000313" key="3">
    <source>
        <dbReference type="Proteomes" id="UP000634136"/>
    </source>
</evidence>
<feature type="compositionally biased region" description="Basic and acidic residues" evidence="1">
    <location>
        <begin position="11"/>
        <end position="27"/>
    </location>
</feature>
<comment type="caution">
    <text evidence="2">The sequence shown here is derived from an EMBL/GenBank/DDBJ whole genome shotgun (WGS) entry which is preliminary data.</text>
</comment>
<evidence type="ECO:0000313" key="2">
    <source>
        <dbReference type="EMBL" id="KAF7802466.1"/>
    </source>
</evidence>
<feature type="compositionally biased region" description="Polar residues" evidence="1">
    <location>
        <begin position="1"/>
        <end position="10"/>
    </location>
</feature>
<feature type="region of interest" description="Disordered" evidence="1">
    <location>
        <begin position="1"/>
        <end position="27"/>
    </location>
</feature>
<reference evidence="2" key="1">
    <citation type="submission" date="2020-09" db="EMBL/GenBank/DDBJ databases">
        <title>Genome-Enabled Discovery of Anthraquinone Biosynthesis in Senna tora.</title>
        <authorList>
            <person name="Kang S.-H."/>
            <person name="Pandey R.P."/>
            <person name="Lee C.-M."/>
            <person name="Sim J.-S."/>
            <person name="Jeong J.-T."/>
            <person name="Choi B.-S."/>
            <person name="Jung M."/>
            <person name="Ginzburg D."/>
            <person name="Zhao K."/>
            <person name="Won S.Y."/>
            <person name="Oh T.-J."/>
            <person name="Yu Y."/>
            <person name="Kim N.-H."/>
            <person name="Lee O.R."/>
            <person name="Lee T.-H."/>
            <person name="Bashyal P."/>
            <person name="Kim T.-S."/>
            <person name="Lee W.-H."/>
            <person name="Kawkins C."/>
            <person name="Kim C.-K."/>
            <person name="Kim J.S."/>
            <person name="Ahn B.O."/>
            <person name="Rhee S.Y."/>
            <person name="Sohng J.K."/>
        </authorList>
    </citation>
    <scope>NUCLEOTIDE SEQUENCE</scope>
    <source>
        <tissue evidence="2">Leaf</tissue>
    </source>
</reference>
<keyword evidence="3" id="KW-1185">Reference proteome</keyword>
<evidence type="ECO:0000256" key="1">
    <source>
        <dbReference type="SAM" id="MobiDB-lite"/>
    </source>
</evidence>
<organism evidence="2 3">
    <name type="scientific">Senna tora</name>
    <dbReference type="NCBI Taxonomy" id="362788"/>
    <lineage>
        <taxon>Eukaryota</taxon>
        <taxon>Viridiplantae</taxon>
        <taxon>Streptophyta</taxon>
        <taxon>Embryophyta</taxon>
        <taxon>Tracheophyta</taxon>
        <taxon>Spermatophyta</taxon>
        <taxon>Magnoliopsida</taxon>
        <taxon>eudicotyledons</taxon>
        <taxon>Gunneridae</taxon>
        <taxon>Pentapetalae</taxon>
        <taxon>rosids</taxon>
        <taxon>fabids</taxon>
        <taxon>Fabales</taxon>
        <taxon>Fabaceae</taxon>
        <taxon>Caesalpinioideae</taxon>
        <taxon>Cassia clade</taxon>
        <taxon>Senna</taxon>
    </lineage>
</organism>
<name>A0A834SFX9_9FABA</name>
<dbReference type="EMBL" id="JAAIUW010000013">
    <property type="protein sequence ID" value="KAF7802466.1"/>
    <property type="molecule type" value="Genomic_DNA"/>
</dbReference>
<dbReference type="Proteomes" id="UP000634136">
    <property type="component" value="Unassembled WGS sequence"/>
</dbReference>
<protein>
    <submittedName>
        <fullName evidence="2">Uncharacterized protein</fullName>
    </submittedName>
</protein>
<accession>A0A834SFX9</accession>
<sequence>MGSSESTQNARSKEGNDSGRSGEEIKN</sequence>